<dbReference type="RefSeq" id="WP_257022054.1">
    <property type="nucleotide sequence ID" value="NZ_JACBYR010000001.1"/>
</dbReference>
<dbReference type="Proteomes" id="UP000542125">
    <property type="component" value="Unassembled WGS sequence"/>
</dbReference>
<reference evidence="2 3" key="1">
    <citation type="submission" date="2020-07" db="EMBL/GenBank/DDBJ databases">
        <title>Genomic Encyclopedia of Type Strains, Phase IV (KMG-V): Genome sequencing to study the core and pangenomes of soil and plant-associated prokaryotes.</title>
        <authorList>
            <person name="Whitman W."/>
        </authorList>
    </citation>
    <scope>NUCLEOTIDE SEQUENCE [LARGE SCALE GENOMIC DNA]</scope>
    <source>
        <strain evidence="2 3">SAS40</strain>
    </source>
</reference>
<dbReference type="AlphaFoldDB" id="A0A7Y9IUJ3"/>
<comment type="caution">
    <text evidence="2">The sequence shown here is derived from an EMBL/GenBank/DDBJ whole genome shotgun (WGS) entry which is preliminary data.</text>
</comment>
<feature type="compositionally biased region" description="Basic and acidic residues" evidence="1">
    <location>
        <begin position="31"/>
        <end position="43"/>
    </location>
</feature>
<dbReference type="EMBL" id="JACBYR010000001">
    <property type="protein sequence ID" value="NYE83199.1"/>
    <property type="molecule type" value="Genomic_DNA"/>
</dbReference>
<name>A0A7Y9IUJ3_9BURK</name>
<proteinExistence type="predicted"/>
<accession>A0A7Y9IUJ3</accession>
<keyword evidence="3" id="KW-1185">Reference proteome</keyword>
<evidence type="ECO:0000256" key="1">
    <source>
        <dbReference type="SAM" id="MobiDB-lite"/>
    </source>
</evidence>
<protein>
    <submittedName>
        <fullName evidence="2">Uncharacterized protein</fullName>
    </submittedName>
</protein>
<evidence type="ECO:0000313" key="3">
    <source>
        <dbReference type="Proteomes" id="UP000542125"/>
    </source>
</evidence>
<evidence type="ECO:0000313" key="2">
    <source>
        <dbReference type="EMBL" id="NYE83199.1"/>
    </source>
</evidence>
<sequence>MNIIHVDDDKHELDAAQQGLHTPFIPPKATPKGDDDERFAHCG</sequence>
<gene>
    <name evidence="2" type="ORF">FHW18_002470</name>
</gene>
<organism evidence="2 3">
    <name type="scientific">Pigmentiphaga litoralis</name>
    <dbReference type="NCBI Taxonomy" id="516702"/>
    <lineage>
        <taxon>Bacteria</taxon>
        <taxon>Pseudomonadati</taxon>
        <taxon>Pseudomonadota</taxon>
        <taxon>Betaproteobacteria</taxon>
        <taxon>Burkholderiales</taxon>
        <taxon>Alcaligenaceae</taxon>
        <taxon>Pigmentiphaga</taxon>
    </lineage>
</organism>
<feature type="region of interest" description="Disordered" evidence="1">
    <location>
        <begin position="18"/>
        <end position="43"/>
    </location>
</feature>